<proteinExistence type="predicted"/>
<name>A0A1B0C0T2_9MUSC</name>
<dbReference type="EMBL" id="JXJN01023746">
    <property type="status" value="NOT_ANNOTATED_CDS"/>
    <property type="molecule type" value="Genomic_DNA"/>
</dbReference>
<protein>
    <submittedName>
        <fullName evidence="2">Uncharacterized protein</fullName>
    </submittedName>
</protein>
<evidence type="ECO:0000256" key="1">
    <source>
        <dbReference type="SAM" id="MobiDB-lite"/>
    </source>
</evidence>
<reference evidence="3" key="1">
    <citation type="submission" date="2015-01" db="EMBL/GenBank/DDBJ databases">
        <authorList>
            <person name="Aksoy S."/>
            <person name="Warren W."/>
            <person name="Wilson R.K."/>
        </authorList>
    </citation>
    <scope>NUCLEOTIDE SEQUENCE [LARGE SCALE GENOMIC DNA]</scope>
    <source>
        <strain evidence="3">IAEA</strain>
    </source>
</reference>
<feature type="region of interest" description="Disordered" evidence="1">
    <location>
        <begin position="85"/>
        <end position="104"/>
    </location>
</feature>
<dbReference type="Proteomes" id="UP000092460">
    <property type="component" value="Unassembled WGS sequence"/>
</dbReference>
<evidence type="ECO:0000313" key="3">
    <source>
        <dbReference type="Proteomes" id="UP000092460"/>
    </source>
</evidence>
<evidence type="ECO:0000313" key="2">
    <source>
        <dbReference type="EnsemblMetazoa" id="GPPI046144-PA"/>
    </source>
</evidence>
<dbReference type="EnsemblMetazoa" id="GPPI046144-RA">
    <property type="protein sequence ID" value="GPPI046144-PA"/>
    <property type="gene ID" value="GPPI046144"/>
</dbReference>
<reference evidence="2" key="2">
    <citation type="submission" date="2020-05" db="UniProtKB">
        <authorList>
            <consortium name="EnsemblMetazoa"/>
        </authorList>
    </citation>
    <scope>IDENTIFICATION</scope>
    <source>
        <strain evidence="2">IAEA</strain>
    </source>
</reference>
<dbReference type="VEuPathDB" id="VectorBase:GPPI046144"/>
<sequence>MFFMKSSEVNKSLAISCLAQSNNNGPISNTLTPVSTSMQVLPPNDIMRPSGLYNKLRPRLPGSPPSNPYGSKVLRSVKIDKVTGLRKSKCRSTPSPPQYLPFPPDPSVLDNLDLKVRRGLPCSANNKLRQIESDMLSDKFRVPVAPFAPVGVVKRFVTFSSWKMPFSTMRKDLNEAPSCAKLVEWGGIEPGMTGLSSKVLAILEQHQLKPYHKLKVYRHIYVLIL</sequence>
<organism evidence="2 3">
    <name type="scientific">Glossina palpalis gambiensis</name>
    <dbReference type="NCBI Taxonomy" id="67801"/>
    <lineage>
        <taxon>Eukaryota</taxon>
        <taxon>Metazoa</taxon>
        <taxon>Ecdysozoa</taxon>
        <taxon>Arthropoda</taxon>
        <taxon>Hexapoda</taxon>
        <taxon>Insecta</taxon>
        <taxon>Pterygota</taxon>
        <taxon>Neoptera</taxon>
        <taxon>Endopterygota</taxon>
        <taxon>Diptera</taxon>
        <taxon>Brachycera</taxon>
        <taxon>Muscomorpha</taxon>
        <taxon>Hippoboscoidea</taxon>
        <taxon>Glossinidae</taxon>
        <taxon>Glossina</taxon>
    </lineage>
</organism>
<keyword evidence="3" id="KW-1185">Reference proteome</keyword>
<accession>A0A1B0C0T2</accession>
<dbReference type="AlphaFoldDB" id="A0A1B0C0T2"/>
<feature type="compositionally biased region" description="Pro residues" evidence="1">
    <location>
        <begin position="94"/>
        <end position="104"/>
    </location>
</feature>